<dbReference type="PROSITE" id="PS50006">
    <property type="entry name" value="FHA_DOMAIN"/>
    <property type="match status" value="1"/>
</dbReference>
<dbReference type="SUPFAM" id="SSF49879">
    <property type="entry name" value="SMAD/FHA domain"/>
    <property type="match status" value="1"/>
</dbReference>
<evidence type="ECO:0000259" key="3">
    <source>
        <dbReference type="PROSITE" id="PS50006"/>
    </source>
</evidence>
<evidence type="ECO:0000256" key="2">
    <source>
        <dbReference type="SAM" id="MobiDB-lite"/>
    </source>
</evidence>
<feature type="coiled-coil region" evidence="1">
    <location>
        <begin position="642"/>
        <end position="672"/>
    </location>
</feature>
<reference evidence="5" key="2">
    <citation type="submission" date="2025-08" db="UniProtKB">
        <authorList>
            <consortium name="RefSeq"/>
        </authorList>
    </citation>
    <scope>IDENTIFICATION</scope>
    <source>
        <strain evidence="5">S238N-H82</strain>
        <tissue evidence="5">Testes</tissue>
    </source>
</reference>
<evidence type="ECO:0000313" key="5">
    <source>
        <dbReference type="RefSeq" id="XP_035696942.1"/>
    </source>
</evidence>
<gene>
    <name evidence="5" type="primary">LOC118430303</name>
</gene>
<feature type="region of interest" description="Disordered" evidence="2">
    <location>
        <begin position="1284"/>
        <end position="1315"/>
    </location>
</feature>
<dbReference type="GeneID" id="118430303"/>
<dbReference type="InterPro" id="IPR052642">
    <property type="entry name" value="CC-FHA_domain"/>
</dbReference>
<dbReference type="RefSeq" id="XP_035696942.1">
    <property type="nucleotide sequence ID" value="XM_035841049.1"/>
</dbReference>
<feature type="region of interest" description="Disordered" evidence="2">
    <location>
        <begin position="160"/>
        <end position="224"/>
    </location>
</feature>
<organism evidence="4 5">
    <name type="scientific">Branchiostoma floridae</name>
    <name type="common">Florida lancelet</name>
    <name type="synonym">Amphioxus</name>
    <dbReference type="NCBI Taxonomy" id="7739"/>
    <lineage>
        <taxon>Eukaryota</taxon>
        <taxon>Metazoa</taxon>
        <taxon>Chordata</taxon>
        <taxon>Cephalochordata</taxon>
        <taxon>Leptocardii</taxon>
        <taxon>Amphioxiformes</taxon>
        <taxon>Branchiostomatidae</taxon>
        <taxon>Branchiostoma</taxon>
    </lineage>
</organism>
<dbReference type="InterPro" id="IPR000253">
    <property type="entry name" value="FHA_dom"/>
</dbReference>
<feature type="compositionally biased region" description="Basic and acidic residues" evidence="2">
    <location>
        <begin position="1295"/>
        <end position="1315"/>
    </location>
</feature>
<protein>
    <submittedName>
        <fullName evidence="5">Forkhead-associated domain-containing protein 1-like isoform X1</fullName>
    </submittedName>
</protein>
<reference evidence="4" key="1">
    <citation type="journal article" date="2020" name="Nat. Ecol. Evol.">
        <title>Deeply conserved synteny resolves early events in vertebrate evolution.</title>
        <authorList>
            <person name="Simakov O."/>
            <person name="Marletaz F."/>
            <person name="Yue J.X."/>
            <person name="O'Connell B."/>
            <person name="Jenkins J."/>
            <person name="Brandt A."/>
            <person name="Calef R."/>
            <person name="Tung C.H."/>
            <person name="Huang T.K."/>
            <person name="Schmutz J."/>
            <person name="Satoh N."/>
            <person name="Yu J.K."/>
            <person name="Putnam N.H."/>
            <person name="Green R.E."/>
            <person name="Rokhsar D.S."/>
        </authorList>
    </citation>
    <scope>NUCLEOTIDE SEQUENCE [LARGE SCALE GENOMIC DNA]</scope>
    <source>
        <strain evidence="4">S238N-H82</strain>
    </source>
</reference>
<feature type="coiled-coil region" evidence="1">
    <location>
        <begin position="527"/>
        <end position="554"/>
    </location>
</feature>
<name>A0A9J7M994_BRAFL</name>
<accession>A0A9J7M994</accession>
<dbReference type="KEGG" id="bfo:118430303"/>
<dbReference type="Gene3D" id="2.60.200.20">
    <property type="match status" value="1"/>
</dbReference>
<evidence type="ECO:0000313" key="4">
    <source>
        <dbReference type="Proteomes" id="UP000001554"/>
    </source>
</evidence>
<sequence length="1358" mass="154828">MKGFLKSQDGVVALGPKVTTVGRENCDLSIQAQSVERQHAVVEYSDVENCFVLQDLNTVQGTYVNDCRIQNAAVRLAPGDMIQFGFGGMPYELVVEDAPQYQHRVSQNRVYYPPVQQRPAWSAPITILQTPGPASSSQTQLPYLPTATTTVPSFAWAGSGSPVLPHPPQKSRPLSAGARRGSFGASLSDPNTPKSSPPMPHRTISGSWVGRNGVSGSPTPDVSPALLQDKEQKILRMGDEISRLAVFEGECRRKDTIIDSLRNEVSQLHTELRKAKESGQGDAVVTQKLLLLENEVEQRKSEVKALKDQLSHISSGMGSTSTLHSELSEKEREIGRLITENGKLRKDYSMTQGLVTSLQRDLSNKEVAINKLKAETDKLKKDVKDKDVQLAAMSAKFSRLRETKNFEEALTAKEKELATLRVKLRNSEKKAKDGDDTKKTLKDELDRVKILLSEEKENAKTSRAQMEHAKAQFLDVQRSERLLRVDLEQAQARLDRFRSRIIQVTYSAPGIASPDEEVDDNQVIDQMRNIIQDRTQFQNKVRDMKDQLKLSEESQKESQQSAKALRQHLSEAECRLRDKGRSANMLKQELRVLQSLSVDDNVQWVKDAALNFFNAELSWQQEIESALEKAGCNVKLSDEVSAKHIDNLWKKLEAELKEMEKMRSHIRDLEAQHKGDLSERLSELRMQHQQDLADAIAKVRLEDEEKLRKALDELREAEAERRAQAVLAERQKLDEANNNMEELRVSFLKRQEEEKETRAAAQEALDKLEEYKQLEAKLRQEIEDLEQRNKLEQRTLREDLEDRRRGLSQETDTLREQVKQHALTIVAMEERLLATSKQLKEAEGQKVDLQRKLEAKLLEAQQKPKVPPKPVNIPPSQHDIFALEQLVALLRREVADCKQQIKVKEDVIEGLRKDLAGAQARLTDMAGELSEHQKQELERNRNLVRDQELDLAKLRQQLAKMSQLVDKQSGELQKANEEIRNQKQAVSSKSALALSKEEELDRLRTELQAKIDSMDRQISNQEEEGKIANELQALGAQCRGERHEQVIGRQREALSELRARIKALEQVRPPIPTHEQALQQVVLLKKELAEMRAKQAMAEDQHFNSTTRLEGEVQGVRGMASVASSEAAVERSARIEMEEAMDMSERTYLELAKRMANELELNELDGLKSMAHLPRDERDRLAKARQKAIELLASRIRVLHQRIERKDELLNGYEKDMSKLRQAEGFAQQRAAEAASFMREAQEKSDETRYLRESLQRTREQLDSEKRLNTAIKQRKTFHLEEHAVQSQGWPKHRCPPEDIHGRADAKLKSQKDKLRRKNYEIETLKSQLDSKEQQLCDTTTRLANIESSLGLDNRELE</sequence>
<evidence type="ECO:0000256" key="1">
    <source>
        <dbReference type="SAM" id="Coils"/>
    </source>
</evidence>
<dbReference type="Pfam" id="PF00498">
    <property type="entry name" value="FHA"/>
    <property type="match status" value="1"/>
</dbReference>
<proteinExistence type="predicted"/>
<feature type="domain" description="FHA" evidence="3">
    <location>
        <begin position="12"/>
        <end position="69"/>
    </location>
</feature>
<feature type="coiled-coil region" evidence="1">
    <location>
        <begin position="700"/>
        <end position="1101"/>
    </location>
</feature>
<dbReference type="PANTHER" id="PTHR18853">
    <property type="entry name" value="FORKHEAD-ASSOCIATED DOMAIN-CONTAINING PROTEIN 1-RELATED"/>
    <property type="match status" value="1"/>
</dbReference>
<dbReference type="PANTHER" id="PTHR18853:SF10">
    <property type="entry name" value="FHA DOMAIN-CONTAINING PROTEIN"/>
    <property type="match status" value="1"/>
</dbReference>
<keyword evidence="1" id="KW-0175">Coiled coil</keyword>
<dbReference type="InterPro" id="IPR008984">
    <property type="entry name" value="SMAD_FHA_dom_sf"/>
</dbReference>
<dbReference type="SMART" id="SM00240">
    <property type="entry name" value="FHA"/>
    <property type="match status" value="1"/>
</dbReference>
<feature type="coiled-coil region" evidence="1">
    <location>
        <begin position="258"/>
        <end position="472"/>
    </location>
</feature>
<keyword evidence="4" id="KW-1185">Reference proteome</keyword>
<dbReference type="Proteomes" id="UP000001554">
    <property type="component" value="Chromosome 14"/>
</dbReference>
<dbReference type="OMA" id="AQMCDIS"/>
<dbReference type="CDD" id="cd22700">
    <property type="entry name" value="FHA_FHAD1"/>
    <property type="match status" value="1"/>
</dbReference>
<dbReference type="OrthoDB" id="687730at2759"/>